<feature type="transmembrane region" description="Helical" evidence="7">
    <location>
        <begin position="99"/>
        <end position="121"/>
    </location>
</feature>
<dbReference type="InterPro" id="IPR051907">
    <property type="entry name" value="DoxX-like_oxidoreductase"/>
</dbReference>
<evidence type="ECO:0000256" key="1">
    <source>
        <dbReference type="ARBA" id="ARBA00004651"/>
    </source>
</evidence>
<accession>A0A0D0JJ51</accession>
<gene>
    <name evidence="8" type="ORF">RU08_02445</name>
</gene>
<protein>
    <submittedName>
        <fullName evidence="8">LysR family transcriptional regulator</fullName>
    </submittedName>
</protein>
<dbReference type="Proteomes" id="UP000032068">
    <property type="component" value="Unassembled WGS sequence"/>
</dbReference>
<comment type="subcellular location">
    <subcellularLocation>
        <location evidence="1">Cell membrane</location>
        <topology evidence="1">Multi-pass membrane protein</topology>
    </subcellularLocation>
</comment>
<dbReference type="EMBL" id="JXQW01000004">
    <property type="protein sequence ID" value="KIQ06111.1"/>
    <property type="molecule type" value="Genomic_DNA"/>
</dbReference>
<comment type="similarity">
    <text evidence="2">Belongs to the DoxX family.</text>
</comment>
<keyword evidence="5 7" id="KW-1133">Transmembrane helix</keyword>
<comment type="caution">
    <text evidence="8">The sequence shown here is derived from an EMBL/GenBank/DDBJ whole genome shotgun (WGS) entry which is preliminary data.</text>
</comment>
<evidence type="ECO:0000256" key="2">
    <source>
        <dbReference type="ARBA" id="ARBA00006679"/>
    </source>
</evidence>
<evidence type="ECO:0000256" key="4">
    <source>
        <dbReference type="ARBA" id="ARBA00022692"/>
    </source>
</evidence>
<name>A0A0D0JJ51_9PSED</name>
<reference evidence="8 9" key="1">
    <citation type="submission" date="2014-12" db="EMBL/GenBank/DDBJ databases">
        <title>16Stimator: statistical estimation of ribosomal gene copy numbers from draft genome assemblies.</title>
        <authorList>
            <person name="Perisin M.A."/>
            <person name="Vetter M."/>
            <person name="Gilbert J.A."/>
            <person name="Bergelson J."/>
        </authorList>
    </citation>
    <scope>NUCLEOTIDE SEQUENCE [LARGE SCALE GENOMIC DNA]</scope>
    <source>
        <strain evidence="8 9">MEJ086</strain>
    </source>
</reference>
<sequence length="128" mass="13673">MKVPSDWALLFLRVSGSLLLLAVHGLPKLTNMQAELGSIEDPLGLGPVITLALALFAEVVCPLLIIFGPFTRLASLPILAVLLVSLALVHPQWSLAEGQFAWLLAIVFTTLAIGGPGRFALGRHLPFQ</sequence>
<dbReference type="PANTHER" id="PTHR33452">
    <property type="entry name" value="OXIDOREDUCTASE CATD-RELATED"/>
    <property type="match status" value="1"/>
</dbReference>
<dbReference type="PANTHER" id="PTHR33452:SF1">
    <property type="entry name" value="INNER MEMBRANE PROTEIN YPHA-RELATED"/>
    <property type="match status" value="1"/>
</dbReference>
<dbReference type="AlphaFoldDB" id="A0A0D0JJ51"/>
<feature type="transmembrane region" description="Helical" evidence="7">
    <location>
        <begin position="49"/>
        <end position="67"/>
    </location>
</feature>
<evidence type="ECO:0000256" key="5">
    <source>
        <dbReference type="ARBA" id="ARBA00022989"/>
    </source>
</evidence>
<keyword evidence="4 7" id="KW-0812">Transmembrane</keyword>
<organism evidence="8 9">
    <name type="scientific">Pseudomonas fulva</name>
    <dbReference type="NCBI Taxonomy" id="47880"/>
    <lineage>
        <taxon>Bacteria</taxon>
        <taxon>Pseudomonadati</taxon>
        <taxon>Pseudomonadota</taxon>
        <taxon>Gammaproteobacteria</taxon>
        <taxon>Pseudomonadales</taxon>
        <taxon>Pseudomonadaceae</taxon>
        <taxon>Pseudomonas</taxon>
    </lineage>
</organism>
<evidence type="ECO:0000313" key="9">
    <source>
        <dbReference type="Proteomes" id="UP000032068"/>
    </source>
</evidence>
<dbReference type="GO" id="GO:0005886">
    <property type="term" value="C:plasma membrane"/>
    <property type="evidence" value="ECO:0007669"/>
    <property type="project" value="UniProtKB-SubCell"/>
</dbReference>
<keyword evidence="6 7" id="KW-0472">Membrane</keyword>
<dbReference type="InterPro" id="IPR032808">
    <property type="entry name" value="DoxX"/>
</dbReference>
<evidence type="ECO:0000256" key="7">
    <source>
        <dbReference type="SAM" id="Phobius"/>
    </source>
</evidence>
<evidence type="ECO:0000313" key="8">
    <source>
        <dbReference type="EMBL" id="KIQ06111.1"/>
    </source>
</evidence>
<keyword evidence="3" id="KW-1003">Cell membrane</keyword>
<evidence type="ECO:0000256" key="6">
    <source>
        <dbReference type="ARBA" id="ARBA00023136"/>
    </source>
</evidence>
<evidence type="ECO:0000256" key="3">
    <source>
        <dbReference type="ARBA" id="ARBA00022475"/>
    </source>
</evidence>
<feature type="transmembrane region" description="Helical" evidence="7">
    <location>
        <begin position="74"/>
        <end position="93"/>
    </location>
</feature>
<proteinExistence type="inferred from homology"/>
<dbReference type="Pfam" id="PF07681">
    <property type="entry name" value="DoxX"/>
    <property type="match status" value="1"/>
</dbReference>